<dbReference type="HAMAP" id="MF_01930">
    <property type="entry name" value="PurN"/>
    <property type="match status" value="1"/>
</dbReference>
<evidence type="ECO:0000259" key="5">
    <source>
        <dbReference type="Pfam" id="PF00551"/>
    </source>
</evidence>
<feature type="binding site" evidence="4">
    <location>
        <position position="109"/>
    </location>
    <ligand>
        <name>(6R)-10-formyltetrahydrofolate</name>
        <dbReference type="ChEBI" id="CHEBI:195366"/>
    </ligand>
</feature>
<dbReference type="OrthoDB" id="9806170at2"/>
<dbReference type="EMBL" id="LOHZ01000028">
    <property type="protein sequence ID" value="KYO66368.1"/>
    <property type="molecule type" value="Genomic_DNA"/>
</dbReference>
<dbReference type="EC" id="2.1.2.2" evidence="4"/>
<protein>
    <recommendedName>
        <fullName evidence="4">Phosphoribosylglycinamide formyltransferase</fullName>
        <ecNumber evidence="4">2.1.2.2</ecNumber>
    </recommendedName>
    <alternativeName>
        <fullName evidence="4">5'-phosphoribosylglycinamide transformylase</fullName>
    </alternativeName>
    <alternativeName>
        <fullName evidence="4">GAR transformylase</fullName>
        <shortName evidence="4">GART</shortName>
    </alternativeName>
</protein>
<keyword evidence="3 4" id="KW-0658">Purine biosynthesis</keyword>
<keyword evidence="2 4" id="KW-0808">Transferase</keyword>
<feature type="domain" description="Formyl transferase N-terminal" evidence="5">
    <location>
        <begin position="5"/>
        <end position="189"/>
    </location>
</feature>
<evidence type="ECO:0000256" key="2">
    <source>
        <dbReference type="ARBA" id="ARBA00022679"/>
    </source>
</evidence>
<dbReference type="NCBIfam" id="TIGR00639">
    <property type="entry name" value="PurN"/>
    <property type="match status" value="1"/>
</dbReference>
<accession>A0A161QBD3</accession>
<evidence type="ECO:0000256" key="3">
    <source>
        <dbReference type="ARBA" id="ARBA00022755"/>
    </source>
</evidence>
<comment type="pathway">
    <text evidence="1 4">Purine metabolism; IMP biosynthesis via de novo pathway; N(2)-formyl-N(1)-(5-phospho-D-ribosyl)glycinamide from N(1)-(5-phospho-D-ribosyl)glycinamide (10-formyl THF route): step 1/1.</text>
</comment>
<organism evidence="6 7">
    <name type="scientific">Thermovenabulum gondwanense</name>
    <dbReference type="NCBI Taxonomy" id="520767"/>
    <lineage>
        <taxon>Bacteria</taxon>
        <taxon>Bacillati</taxon>
        <taxon>Bacillota</taxon>
        <taxon>Clostridia</taxon>
        <taxon>Thermosediminibacterales</taxon>
        <taxon>Thermosediminibacteraceae</taxon>
        <taxon>Thermovenabulum</taxon>
    </lineage>
</organism>
<feature type="site" description="Raises pKa of active site His" evidence="4">
    <location>
        <position position="152"/>
    </location>
</feature>
<feature type="binding site" evidence="4">
    <location>
        <position position="65"/>
    </location>
    <ligand>
        <name>(6R)-10-formyltetrahydrofolate</name>
        <dbReference type="ChEBI" id="CHEBI:195366"/>
    </ligand>
</feature>
<evidence type="ECO:0000256" key="1">
    <source>
        <dbReference type="ARBA" id="ARBA00005054"/>
    </source>
</evidence>
<dbReference type="SUPFAM" id="SSF53328">
    <property type="entry name" value="Formyltransferase"/>
    <property type="match status" value="1"/>
</dbReference>
<dbReference type="InterPro" id="IPR004607">
    <property type="entry name" value="GART"/>
</dbReference>
<dbReference type="GO" id="GO:0006189">
    <property type="term" value="P:'de novo' IMP biosynthetic process"/>
    <property type="evidence" value="ECO:0007669"/>
    <property type="project" value="UniProtKB-UniRule"/>
</dbReference>
<comment type="function">
    <text evidence="4">Catalyzes the transfer of a formyl group from 10-formyltetrahydrofolate to 5-phospho-ribosyl-glycinamide (GAR), producing 5-phospho-ribosyl-N-formylglycinamide (FGAR) and tetrahydrofolate.</text>
</comment>
<evidence type="ECO:0000256" key="4">
    <source>
        <dbReference type="HAMAP-Rule" id="MF_01930"/>
    </source>
</evidence>
<dbReference type="InterPro" id="IPR002376">
    <property type="entry name" value="Formyl_transf_N"/>
</dbReference>
<dbReference type="PANTHER" id="PTHR43369">
    <property type="entry name" value="PHOSPHORIBOSYLGLYCINAMIDE FORMYLTRANSFERASE"/>
    <property type="match status" value="1"/>
</dbReference>
<name>A0A161QBD3_9FIRM</name>
<dbReference type="AlphaFoldDB" id="A0A161QBD3"/>
<feature type="active site" description="Proton donor" evidence="4">
    <location>
        <position position="111"/>
    </location>
</feature>
<comment type="catalytic activity">
    <reaction evidence="4">
        <text>N(1)-(5-phospho-beta-D-ribosyl)glycinamide + (6R)-10-formyltetrahydrofolate = N(2)-formyl-N(1)-(5-phospho-beta-D-ribosyl)glycinamide + (6S)-5,6,7,8-tetrahydrofolate + H(+)</text>
        <dbReference type="Rhea" id="RHEA:15053"/>
        <dbReference type="ChEBI" id="CHEBI:15378"/>
        <dbReference type="ChEBI" id="CHEBI:57453"/>
        <dbReference type="ChEBI" id="CHEBI:143788"/>
        <dbReference type="ChEBI" id="CHEBI:147286"/>
        <dbReference type="ChEBI" id="CHEBI:195366"/>
        <dbReference type="EC" id="2.1.2.2"/>
    </reaction>
</comment>
<dbReference type="GO" id="GO:0005737">
    <property type="term" value="C:cytoplasm"/>
    <property type="evidence" value="ECO:0007669"/>
    <property type="project" value="TreeGrafter"/>
</dbReference>
<evidence type="ECO:0000313" key="6">
    <source>
        <dbReference type="EMBL" id="KYO66368.1"/>
    </source>
</evidence>
<dbReference type="PANTHER" id="PTHR43369:SF2">
    <property type="entry name" value="PHOSPHORIBOSYLGLYCINAMIDE FORMYLTRANSFERASE"/>
    <property type="match status" value="1"/>
</dbReference>
<sequence length="223" mass="24920">MQKVKVGVLVSGTGTNLQALIDGVKRGFLPCEISVVISNKKEAFALKRAEKEGIPGYFIDEKDFREKTDYEKKIVEILKEYRVKLVVLAGYLKVLSPYFVREFHNKIINVHPSLIPSFCGKGFYGRRVHEEVIKYGVKVTGATVHFVDEGTDTGPIILQKAVPVLDEDTPESLAERVKKVEHEILPLAVKLFAEKRLVIENRRVKIMGGLGGDGEKESNNIGI</sequence>
<dbReference type="GO" id="GO:0004644">
    <property type="term" value="F:phosphoribosylglycinamide formyltransferase activity"/>
    <property type="evidence" value="ECO:0007669"/>
    <property type="project" value="UniProtKB-UniRule"/>
</dbReference>
<dbReference type="Pfam" id="PF00551">
    <property type="entry name" value="Formyl_trans_N"/>
    <property type="match status" value="1"/>
</dbReference>
<proteinExistence type="inferred from homology"/>
<dbReference type="RefSeq" id="WP_157074725.1">
    <property type="nucleotide sequence ID" value="NZ_LOHZ01000028.1"/>
</dbReference>
<comment type="caution">
    <text evidence="4">Lacks conserved residue(s) required for the propagation of feature annotation.</text>
</comment>
<dbReference type="InterPro" id="IPR036477">
    <property type="entry name" value="Formyl_transf_N_sf"/>
</dbReference>
<feature type="binding site" evidence="4">
    <location>
        <begin position="14"/>
        <end position="16"/>
    </location>
    <ligand>
        <name>N(1)-(5-phospho-beta-D-ribosyl)glycinamide</name>
        <dbReference type="ChEBI" id="CHEBI:143788"/>
    </ligand>
</feature>
<gene>
    <name evidence="4 6" type="primary">purN</name>
    <name evidence="6" type="ORF">ATZ99_12500</name>
</gene>
<dbReference type="STRING" id="520767.ATZ99_12500"/>
<dbReference type="Proteomes" id="UP000075737">
    <property type="component" value="Unassembled WGS sequence"/>
</dbReference>
<evidence type="ECO:0000313" key="7">
    <source>
        <dbReference type="Proteomes" id="UP000075737"/>
    </source>
</evidence>
<comment type="similarity">
    <text evidence="4">Belongs to the GART family.</text>
</comment>
<keyword evidence="7" id="KW-1185">Reference proteome</keyword>
<dbReference type="PATRIC" id="fig|520767.4.peg.1354"/>
<dbReference type="CDD" id="cd08645">
    <property type="entry name" value="FMT_core_GART"/>
    <property type="match status" value="1"/>
</dbReference>
<comment type="caution">
    <text evidence="6">The sequence shown here is derived from an EMBL/GenBank/DDBJ whole genome shotgun (WGS) entry which is preliminary data.</text>
</comment>
<dbReference type="UniPathway" id="UPA00074">
    <property type="reaction ID" value="UER00126"/>
</dbReference>
<reference evidence="6 7" key="1">
    <citation type="submission" date="2015-12" db="EMBL/GenBank/DDBJ databases">
        <title>Draft genome of Thermovenabulum gondwanense isolated from a red thermophilic microbial mat colonisisng an outflow channel of a bore well.</title>
        <authorList>
            <person name="Patel B.K."/>
        </authorList>
    </citation>
    <scope>NUCLEOTIDE SEQUENCE [LARGE SCALE GENOMIC DNA]</scope>
    <source>
        <strain evidence="6 7">R270</strain>
    </source>
</reference>
<dbReference type="Gene3D" id="3.40.50.170">
    <property type="entry name" value="Formyl transferase, N-terminal domain"/>
    <property type="match status" value="1"/>
</dbReference>